<sequence>MDFLSWIYLAVFVLALGVLIFVRLQLVFTARPNRFLVGFYAVAAVMIGGFTLVTSRTLADYISGFFIAGMLALFALWRRGVTADSLITGVGRVTGLYTLAAVQLTTVDGGCVLEATVGTVTVAKLRLRQSAETVAAFLGEKMEPKRVVIVR</sequence>
<keyword evidence="1" id="KW-0812">Transmembrane</keyword>
<gene>
    <name evidence="2" type="ORF">ACFQ41_10045</name>
</gene>
<name>A0ABW4BGP2_9LACO</name>
<evidence type="ECO:0000313" key="2">
    <source>
        <dbReference type="EMBL" id="MFD1399647.1"/>
    </source>
</evidence>
<keyword evidence="3" id="KW-1185">Reference proteome</keyword>
<evidence type="ECO:0000313" key="3">
    <source>
        <dbReference type="Proteomes" id="UP001597199"/>
    </source>
</evidence>
<organism evidence="2 3">
    <name type="scientific">Lacticaseibacillus suilingensis</name>
    <dbReference type="NCBI Taxonomy" id="2799577"/>
    <lineage>
        <taxon>Bacteria</taxon>
        <taxon>Bacillati</taxon>
        <taxon>Bacillota</taxon>
        <taxon>Bacilli</taxon>
        <taxon>Lactobacillales</taxon>
        <taxon>Lactobacillaceae</taxon>
        <taxon>Lacticaseibacillus</taxon>
    </lineage>
</organism>
<proteinExistence type="predicted"/>
<protein>
    <recommendedName>
        <fullName evidence="4">DUF4956 domain-containing protein</fullName>
    </recommendedName>
</protein>
<feature type="transmembrane region" description="Helical" evidence="1">
    <location>
        <begin position="58"/>
        <end position="77"/>
    </location>
</feature>
<feature type="transmembrane region" description="Helical" evidence="1">
    <location>
        <begin position="35"/>
        <end position="52"/>
    </location>
</feature>
<comment type="caution">
    <text evidence="2">The sequence shown here is derived from an EMBL/GenBank/DDBJ whole genome shotgun (WGS) entry which is preliminary data.</text>
</comment>
<keyword evidence="1" id="KW-0472">Membrane</keyword>
<keyword evidence="1" id="KW-1133">Transmembrane helix</keyword>
<accession>A0ABW4BGP2</accession>
<dbReference type="RefSeq" id="WP_204119343.1">
    <property type="nucleotide sequence ID" value="NZ_BOLV01000014.1"/>
</dbReference>
<dbReference type="EMBL" id="JBHTOA010000035">
    <property type="protein sequence ID" value="MFD1399647.1"/>
    <property type="molecule type" value="Genomic_DNA"/>
</dbReference>
<dbReference type="Proteomes" id="UP001597199">
    <property type="component" value="Unassembled WGS sequence"/>
</dbReference>
<reference evidence="3" key="1">
    <citation type="journal article" date="2019" name="Int. J. Syst. Evol. Microbiol.">
        <title>The Global Catalogue of Microorganisms (GCM) 10K type strain sequencing project: providing services to taxonomists for standard genome sequencing and annotation.</title>
        <authorList>
            <consortium name="The Broad Institute Genomics Platform"/>
            <consortium name="The Broad Institute Genome Sequencing Center for Infectious Disease"/>
            <person name="Wu L."/>
            <person name="Ma J."/>
        </authorList>
    </citation>
    <scope>NUCLEOTIDE SEQUENCE [LARGE SCALE GENOMIC DNA]</scope>
    <source>
        <strain evidence="3">CCM 9110</strain>
    </source>
</reference>
<evidence type="ECO:0000256" key="1">
    <source>
        <dbReference type="SAM" id="Phobius"/>
    </source>
</evidence>
<evidence type="ECO:0008006" key="4">
    <source>
        <dbReference type="Google" id="ProtNLM"/>
    </source>
</evidence>
<feature type="transmembrane region" description="Helical" evidence="1">
    <location>
        <begin position="6"/>
        <end position="28"/>
    </location>
</feature>